<gene>
    <name evidence="5" type="ORF">EV148_10948</name>
</gene>
<dbReference type="PANTHER" id="PTHR43133:SF39">
    <property type="entry name" value="SIMILAR TO RNA POLYMERASE SIGMA-E FACTOR"/>
    <property type="match status" value="1"/>
</dbReference>
<keyword evidence="1" id="KW-0805">Transcription regulation</keyword>
<dbReference type="OrthoDB" id="6023540at2"/>
<evidence type="ECO:0000259" key="4">
    <source>
        <dbReference type="Pfam" id="PF07638"/>
    </source>
</evidence>
<keyword evidence="6" id="KW-1185">Reference proteome</keyword>
<comment type="caution">
    <text evidence="5">The sequence shown here is derived from an EMBL/GenBank/DDBJ whole genome shotgun (WGS) entry which is preliminary data.</text>
</comment>
<sequence length="223" mass="24108">MPRRAARAGAFARRGARLHDAGALPTLPVRRGPRGLGDAVEQDITQLLHAWHRGDRDALAVAMPRIYEALRRSAVQRLRGEREQTLNPTALVHEALLRMLGNDTDFVSRAHFLGIAALHMRSILIDHARARQAAKRGGGALHVTLGATAEGASEAGGVLDLLALDQALTRLADHDARAARVMEMSCFAGMEQDEIAAAVGVSVPTVARDMRFARAWLNRELAA</sequence>
<name>A0A4R2I231_9GAMM</name>
<evidence type="ECO:0000256" key="3">
    <source>
        <dbReference type="ARBA" id="ARBA00023163"/>
    </source>
</evidence>
<keyword evidence="2" id="KW-0731">Sigma factor</keyword>
<dbReference type="Proteomes" id="UP000294862">
    <property type="component" value="Unassembled WGS sequence"/>
</dbReference>
<dbReference type="InterPro" id="IPR053812">
    <property type="entry name" value="HTH_Sigma70_ECF-like"/>
</dbReference>
<dbReference type="SUPFAM" id="SSF88659">
    <property type="entry name" value="Sigma3 and sigma4 domains of RNA polymerase sigma factors"/>
    <property type="match status" value="1"/>
</dbReference>
<dbReference type="InterPro" id="IPR011517">
    <property type="entry name" value="RNA_pol_sigma70_ECF-like"/>
</dbReference>
<keyword evidence="3" id="KW-0804">Transcription</keyword>
<feature type="domain" description="RNA polymerase sigma-70 ECF-like HTH" evidence="4">
    <location>
        <begin position="42"/>
        <end position="221"/>
    </location>
</feature>
<reference evidence="5 6" key="1">
    <citation type="journal article" date="2015" name="Stand. Genomic Sci.">
        <title>Genomic Encyclopedia of Bacterial and Archaeal Type Strains, Phase III: the genomes of soil and plant-associated and newly described type strains.</title>
        <authorList>
            <person name="Whitman W.B."/>
            <person name="Woyke T."/>
            <person name="Klenk H.P."/>
            <person name="Zhou Y."/>
            <person name="Lilburn T.G."/>
            <person name="Beck B.J."/>
            <person name="De Vos P."/>
            <person name="Vandamme P."/>
            <person name="Eisen J.A."/>
            <person name="Garrity G."/>
            <person name="Hugenholtz P."/>
            <person name="Kyrpides N.C."/>
        </authorList>
    </citation>
    <scope>NUCLEOTIDE SEQUENCE [LARGE SCALE GENOMIC DNA]</scope>
    <source>
        <strain evidence="5 6">A3</strain>
    </source>
</reference>
<accession>A0A4R2I231</accession>
<proteinExistence type="predicted"/>
<dbReference type="PANTHER" id="PTHR43133">
    <property type="entry name" value="RNA POLYMERASE ECF-TYPE SIGMA FACTO"/>
    <property type="match status" value="1"/>
</dbReference>
<evidence type="ECO:0000313" key="6">
    <source>
        <dbReference type="Proteomes" id="UP000294862"/>
    </source>
</evidence>
<protein>
    <submittedName>
        <fullName evidence="5">RNA polymerase sigma factor (TIGR02999 family)</fullName>
    </submittedName>
</protein>
<evidence type="ECO:0000256" key="1">
    <source>
        <dbReference type="ARBA" id="ARBA00023015"/>
    </source>
</evidence>
<organism evidence="5 6">
    <name type="scientific">Dokdonella fugitiva</name>
    <dbReference type="NCBI Taxonomy" id="328517"/>
    <lineage>
        <taxon>Bacteria</taxon>
        <taxon>Pseudomonadati</taxon>
        <taxon>Pseudomonadota</taxon>
        <taxon>Gammaproteobacteria</taxon>
        <taxon>Lysobacterales</taxon>
        <taxon>Rhodanobacteraceae</taxon>
        <taxon>Dokdonella</taxon>
    </lineage>
</organism>
<dbReference type="InterPro" id="IPR039425">
    <property type="entry name" value="RNA_pol_sigma-70-like"/>
</dbReference>
<dbReference type="Pfam" id="PF07638">
    <property type="entry name" value="Sigma70_ECF"/>
    <property type="match status" value="1"/>
</dbReference>
<dbReference type="EMBL" id="SLWQ01000009">
    <property type="protein sequence ID" value="TCO37696.1"/>
    <property type="molecule type" value="Genomic_DNA"/>
</dbReference>
<dbReference type="NCBIfam" id="TIGR02999">
    <property type="entry name" value="Sig-70_X6"/>
    <property type="match status" value="1"/>
</dbReference>
<dbReference type="GO" id="GO:0016987">
    <property type="term" value="F:sigma factor activity"/>
    <property type="evidence" value="ECO:0007669"/>
    <property type="project" value="UniProtKB-KW"/>
</dbReference>
<dbReference type="InterPro" id="IPR036388">
    <property type="entry name" value="WH-like_DNA-bd_sf"/>
</dbReference>
<evidence type="ECO:0000313" key="5">
    <source>
        <dbReference type="EMBL" id="TCO37696.1"/>
    </source>
</evidence>
<dbReference type="AlphaFoldDB" id="A0A4R2I231"/>
<evidence type="ECO:0000256" key="2">
    <source>
        <dbReference type="ARBA" id="ARBA00023082"/>
    </source>
</evidence>
<dbReference type="Gene3D" id="1.10.10.10">
    <property type="entry name" value="Winged helix-like DNA-binding domain superfamily/Winged helix DNA-binding domain"/>
    <property type="match status" value="1"/>
</dbReference>
<dbReference type="InterPro" id="IPR013324">
    <property type="entry name" value="RNA_pol_sigma_r3/r4-like"/>
</dbReference>